<feature type="domain" description="Methyltransferase putative zinc binding" evidence="1">
    <location>
        <begin position="10"/>
        <end position="71"/>
    </location>
</feature>
<evidence type="ECO:0000259" key="2">
    <source>
        <dbReference type="Pfam" id="PF08484"/>
    </source>
</evidence>
<evidence type="ECO:0000313" key="3">
    <source>
        <dbReference type="EMBL" id="VUX54822.1"/>
    </source>
</evidence>
<organism evidence="3">
    <name type="scientific">uncultured Woeseiaceae bacterium</name>
    <dbReference type="NCBI Taxonomy" id="1983305"/>
    <lineage>
        <taxon>Bacteria</taxon>
        <taxon>Pseudomonadati</taxon>
        <taxon>Pseudomonadota</taxon>
        <taxon>Gammaproteobacteria</taxon>
        <taxon>Woeseiales</taxon>
        <taxon>Woeseiaceae</taxon>
        <taxon>environmental samples</taxon>
    </lineage>
</organism>
<dbReference type="InterPro" id="IPR013630">
    <property type="entry name" value="Methyltransf_Zn-bd_dom_put"/>
</dbReference>
<dbReference type="InterPro" id="IPR038576">
    <property type="entry name" value="Methyltransf_Zn-bd_dom_put_sf"/>
</dbReference>
<proteinExistence type="predicted"/>
<dbReference type="EMBL" id="LR633966">
    <property type="protein sequence ID" value="VUX54822.1"/>
    <property type="molecule type" value="Genomic_DNA"/>
</dbReference>
<dbReference type="AlphaFoldDB" id="A0A7D9D0X0"/>
<reference evidence="3" key="1">
    <citation type="submission" date="2019-07" db="EMBL/GenBank/DDBJ databases">
        <authorList>
            <person name="Weber M."/>
            <person name="Kostadinov I."/>
            <person name="Kostadinov D I."/>
        </authorList>
    </citation>
    <scope>NUCLEOTIDE SEQUENCE</scope>
    <source>
        <strain evidence="3">Gfbio:sag-sample-b02:053724c1-46a9-4a36-b237-ea2bf867836b</strain>
    </source>
</reference>
<dbReference type="Gene3D" id="3.40.50.720">
    <property type="entry name" value="NAD(P)-binding Rossmann-like Domain"/>
    <property type="match status" value="1"/>
</dbReference>
<dbReference type="Gene3D" id="6.10.250.3100">
    <property type="match status" value="1"/>
</dbReference>
<dbReference type="GO" id="GO:0008168">
    <property type="term" value="F:methyltransferase activity"/>
    <property type="evidence" value="ECO:0007669"/>
    <property type="project" value="UniProtKB-KW"/>
</dbReference>
<dbReference type="GO" id="GO:0032259">
    <property type="term" value="P:methylation"/>
    <property type="evidence" value="ECO:0007669"/>
    <property type="project" value="UniProtKB-KW"/>
</dbReference>
<name>A0A7D9D0X0_9GAMM</name>
<dbReference type="PANTHER" id="PTHR43861:SF5">
    <property type="entry name" value="BLL5978 PROTEIN"/>
    <property type="match status" value="1"/>
</dbReference>
<keyword evidence="3" id="KW-0489">Methyltransferase</keyword>
<keyword evidence="3" id="KW-0808">Transferase</keyword>
<dbReference type="Gene3D" id="6.20.50.110">
    <property type="entry name" value="Methyltransferase, zinc-binding domain"/>
    <property type="match status" value="1"/>
</dbReference>
<dbReference type="InterPro" id="IPR013691">
    <property type="entry name" value="MeTrfase_14"/>
</dbReference>
<evidence type="ECO:0000259" key="1">
    <source>
        <dbReference type="Pfam" id="PF08421"/>
    </source>
</evidence>
<gene>
    <name evidence="3" type="ORF">JTBB02_V1_10001</name>
</gene>
<protein>
    <submittedName>
        <fullName evidence="3">SAM-dependent methyltransferase</fullName>
    </submittedName>
</protein>
<dbReference type="Pfam" id="PF08421">
    <property type="entry name" value="Methyltransf_13"/>
    <property type="match status" value="1"/>
</dbReference>
<feature type="domain" description="C-methyltransferase" evidence="2">
    <location>
        <begin position="252"/>
        <end position="410"/>
    </location>
</feature>
<dbReference type="SUPFAM" id="SSF53335">
    <property type="entry name" value="S-adenosyl-L-methionine-dependent methyltransferases"/>
    <property type="match status" value="1"/>
</dbReference>
<accession>A0A7D9D0X0</accession>
<dbReference type="Pfam" id="PF13489">
    <property type="entry name" value="Methyltransf_23"/>
    <property type="match status" value="1"/>
</dbReference>
<dbReference type="PANTHER" id="PTHR43861">
    <property type="entry name" value="TRANS-ACONITATE 2-METHYLTRANSFERASE-RELATED"/>
    <property type="match status" value="1"/>
</dbReference>
<dbReference type="Pfam" id="PF08484">
    <property type="entry name" value="Methyltransf_14"/>
    <property type="match status" value="1"/>
</dbReference>
<dbReference type="Gene3D" id="3.40.50.150">
    <property type="entry name" value="Vaccinia Virus protein VP39"/>
    <property type="match status" value="1"/>
</dbReference>
<dbReference type="InterPro" id="IPR029063">
    <property type="entry name" value="SAM-dependent_MTases_sf"/>
</dbReference>
<sequence length="415" mass="46798">MPATYERKDCRLCRSTDLVRVMSFAPTPPGNQFLTVEESEQEEETFDLYVMHCQNCTHLQLGVVVDPEILFQRDYKYVSGTSPVFVQHFKDYAAWILDEYGIAENGLVVDIGSNDGTGLRCFKELGYRVLGIDPATEIAKEATAQGIPTLGEFFNSQLAKKIYDKHGRATFITSHNTCAHVDDLEDLMRGVQMLLAYDGVFVFEVGYAVDVYDNVYFDTVYHEHVDFHSVKPLVMFFDRLDMTVVDVVRVSTQGGSIRVAVRKKSSPNLQISDRVQACLNLEQEKRFQDPRTFLAFSQRINDIGAELRRTLNELLGAGKRIAAYGAPTKSTTLLTHFGIGREQIEYIVDDNPKKQGLVSPIHHIPVVSNDVLKSDPPDFLLILAWNFAEPIMANNQEFAQRGGQFILPMPEVKVV</sequence>